<accession>A0A9J7AXI6</accession>
<dbReference type="AlphaFoldDB" id="A0A9J7AXI6"/>
<dbReference type="Gene3D" id="3.10.580.10">
    <property type="entry name" value="CBS-domain"/>
    <property type="match status" value="1"/>
</dbReference>
<dbReference type="InterPro" id="IPR000644">
    <property type="entry name" value="CBS_dom"/>
</dbReference>
<feature type="domain" description="CBS" evidence="3">
    <location>
        <begin position="76"/>
        <end position="131"/>
    </location>
</feature>
<evidence type="ECO:0000259" key="3">
    <source>
        <dbReference type="PROSITE" id="PS51371"/>
    </source>
</evidence>
<proteinExistence type="predicted"/>
<dbReference type="PANTHER" id="PTHR48108">
    <property type="entry name" value="CBS DOMAIN-CONTAINING PROTEIN CBSX2, CHLOROPLASTIC"/>
    <property type="match status" value="1"/>
</dbReference>
<evidence type="ECO:0000313" key="4">
    <source>
        <dbReference type="EMBL" id="UUX51145.1"/>
    </source>
</evidence>
<dbReference type="InterPro" id="IPR051462">
    <property type="entry name" value="CBS_domain-containing"/>
</dbReference>
<keyword evidence="2" id="KW-0129">CBS domain</keyword>
<dbReference type="KEGG" id="naci:NUH88_05505"/>
<dbReference type="EMBL" id="CP102480">
    <property type="protein sequence ID" value="UUX51145.1"/>
    <property type="molecule type" value="Genomic_DNA"/>
</dbReference>
<organism evidence="4 5">
    <name type="scientific">Nisaea acidiphila</name>
    <dbReference type="NCBI Taxonomy" id="1862145"/>
    <lineage>
        <taxon>Bacteria</taxon>
        <taxon>Pseudomonadati</taxon>
        <taxon>Pseudomonadota</taxon>
        <taxon>Alphaproteobacteria</taxon>
        <taxon>Rhodospirillales</taxon>
        <taxon>Thalassobaculaceae</taxon>
        <taxon>Nisaea</taxon>
    </lineage>
</organism>
<dbReference type="RefSeq" id="WP_257770451.1">
    <property type="nucleotide sequence ID" value="NZ_CP102480.1"/>
</dbReference>
<evidence type="ECO:0000313" key="5">
    <source>
        <dbReference type="Proteomes" id="UP001060336"/>
    </source>
</evidence>
<sequence>MLRCVVPDVVSNQDLLTLPVSATVKEAAARMSERRVRSVLVVEDERLVGIFTGTDLIERVVALGRNAGLTALSEVMSTDPTTVRPDQQAIEALRIMQAGGFRHLPVVERGKLVGMLSRRDFLKEEEAELELEERLWEEM</sequence>
<protein>
    <submittedName>
        <fullName evidence="4">CBS domain-containing protein</fullName>
    </submittedName>
</protein>
<dbReference type="Pfam" id="PF00571">
    <property type="entry name" value="CBS"/>
    <property type="match status" value="2"/>
</dbReference>
<gene>
    <name evidence="4" type="ORF">NUH88_05505</name>
</gene>
<keyword evidence="5" id="KW-1185">Reference proteome</keyword>
<evidence type="ECO:0000256" key="2">
    <source>
        <dbReference type="PROSITE-ProRule" id="PRU00703"/>
    </source>
</evidence>
<keyword evidence="1" id="KW-0677">Repeat</keyword>
<name>A0A9J7AXI6_9PROT</name>
<dbReference type="Proteomes" id="UP001060336">
    <property type="component" value="Chromosome"/>
</dbReference>
<dbReference type="SMART" id="SM00116">
    <property type="entry name" value="CBS"/>
    <property type="match status" value="2"/>
</dbReference>
<dbReference type="SUPFAM" id="SSF54631">
    <property type="entry name" value="CBS-domain pair"/>
    <property type="match status" value="1"/>
</dbReference>
<dbReference type="PANTHER" id="PTHR48108:SF26">
    <property type="entry name" value="CBS DOMAIN-CONTAINING PROTEIN DDB_G0289609"/>
    <property type="match status" value="1"/>
</dbReference>
<dbReference type="PROSITE" id="PS51371">
    <property type="entry name" value="CBS"/>
    <property type="match status" value="2"/>
</dbReference>
<dbReference type="InterPro" id="IPR046342">
    <property type="entry name" value="CBS_dom_sf"/>
</dbReference>
<feature type="domain" description="CBS" evidence="3">
    <location>
        <begin position="10"/>
        <end position="68"/>
    </location>
</feature>
<evidence type="ECO:0000256" key="1">
    <source>
        <dbReference type="ARBA" id="ARBA00022737"/>
    </source>
</evidence>
<reference evidence="4" key="1">
    <citation type="submission" date="2022-08" db="EMBL/GenBank/DDBJ databases">
        <title>Nisaea acidiphila sp. nov., isolated from a marine algal debris and emended description of the genus Nisaea Urios et al. 2008.</title>
        <authorList>
            <person name="Kwon K."/>
        </authorList>
    </citation>
    <scope>NUCLEOTIDE SEQUENCE</scope>
    <source>
        <strain evidence="4">MEBiC11861</strain>
    </source>
</reference>